<feature type="compositionally biased region" description="Low complexity" evidence="8">
    <location>
        <begin position="76"/>
        <end position="91"/>
    </location>
</feature>
<dbReference type="Pfam" id="PF02319">
    <property type="entry name" value="WHD_E2F_TDP"/>
    <property type="match status" value="1"/>
</dbReference>
<dbReference type="EMBL" id="JAGRRH010000013">
    <property type="protein sequence ID" value="KAG7359559.1"/>
    <property type="molecule type" value="Genomic_DNA"/>
</dbReference>
<evidence type="ECO:0000259" key="9">
    <source>
        <dbReference type="SMART" id="SM01138"/>
    </source>
</evidence>
<organism evidence="11 12">
    <name type="scientific">Nitzschia inconspicua</name>
    <dbReference type="NCBI Taxonomy" id="303405"/>
    <lineage>
        <taxon>Eukaryota</taxon>
        <taxon>Sar</taxon>
        <taxon>Stramenopiles</taxon>
        <taxon>Ochrophyta</taxon>
        <taxon>Bacillariophyta</taxon>
        <taxon>Bacillariophyceae</taxon>
        <taxon>Bacillariophycidae</taxon>
        <taxon>Bacillariales</taxon>
        <taxon>Bacillariaceae</taxon>
        <taxon>Nitzschia</taxon>
    </lineage>
</organism>
<dbReference type="PANTHER" id="PTHR12548:SF9">
    <property type="entry name" value="TRANSCRIPTION FACTOR DP"/>
    <property type="match status" value="1"/>
</dbReference>
<dbReference type="Pfam" id="PF08781">
    <property type="entry name" value="DP"/>
    <property type="match status" value="1"/>
</dbReference>
<dbReference type="GO" id="GO:0000981">
    <property type="term" value="F:DNA-binding transcription factor activity, RNA polymerase II-specific"/>
    <property type="evidence" value="ECO:0007669"/>
    <property type="project" value="TreeGrafter"/>
</dbReference>
<feature type="domain" description="E2F/DP family winged-helix DNA-binding" evidence="10">
    <location>
        <begin position="109"/>
        <end position="190"/>
    </location>
</feature>
<comment type="subcellular location">
    <subcellularLocation>
        <location evidence="1 7">Nucleus</location>
    </subcellularLocation>
</comment>
<feature type="region of interest" description="Disordered" evidence="8">
    <location>
        <begin position="1"/>
        <end position="110"/>
    </location>
</feature>
<dbReference type="CDD" id="cd14458">
    <property type="entry name" value="DP_DD"/>
    <property type="match status" value="1"/>
</dbReference>
<dbReference type="AlphaFoldDB" id="A0A9K3LD74"/>
<reference evidence="11" key="1">
    <citation type="journal article" date="2021" name="Sci. Rep.">
        <title>Diploid genomic architecture of Nitzschia inconspicua, an elite biomass production diatom.</title>
        <authorList>
            <person name="Oliver A."/>
            <person name="Podell S."/>
            <person name="Pinowska A."/>
            <person name="Traller J.C."/>
            <person name="Smith S.R."/>
            <person name="McClure R."/>
            <person name="Beliaev A."/>
            <person name="Bohutskyi P."/>
            <person name="Hill E.A."/>
            <person name="Rabines A."/>
            <person name="Zheng H."/>
            <person name="Allen L.Z."/>
            <person name="Kuo A."/>
            <person name="Grigoriev I.V."/>
            <person name="Allen A.E."/>
            <person name="Hazlebeck D."/>
            <person name="Allen E.E."/>
        </authorList>
    </citation>
    <scope>NUCLEOTIDE SEQUENCE</scope>
    <source>
        <strain evidence="11">Hildebrandi</strain>
    </source>
</reference>
<comment type="similarity">
    <text evidence="2 7">Belongs to the E2F/DP family.</text>
</comment>
<evidence type="ECO:0000256" key="1">
    <source>
        <dbReference type="ARBA" id="ARBA00004123"/>
    </source>
</evidence>
<evidence type="ECO:0000256" key="3">
    <source>
        <dbReference type="ARBA" id="ARBA00023015"/>
    </source>
</evidence>
<comment type="caution">
    <text evidence="11">The sequence shown here is derived from an EMBL/GenBank/DDBJ whole genome shotgun (WGS) entry which is preliminary data.</text>
</comment>
<dbReference type="GO" id="GO:0005634">
    <property type="term" value="C:nucleus"/>
    <property type="evidence" value="ECO:0007669"/>
    <property type="project" value="UniProtKB-SubCell"/>
</dbReference>
<dbReference type="GO" id="GO:0000977">
    <property type="term" value="F:RNA polymerase II transcription regulatory region sequence-specific DNA binding"/>
    <property type="evidence" value="ECO:0007669"/>
    <property type="project" value="TreeGrafter"/>
</dbReference>
<evidence type="ECO:0000256" key="7">
    <source>
        <dbReference type="RuleBase" id="RU003796"/>
    </source>
</evidence>
<dbReference type="GO" id="GO:0005667">
    <property type="term" value="C:transcription regulator complex"/>
    <property type="evidence" value="ECO:0007669"/>
    <property type="project" value="InterPro"/>
</dbReference>
<dbReference type="OrthoDB" id="552115at2759"/>
<protein>
    <submittedName>
        <fullName evidence="11">Transcription factor DP</fullName>
    </submittedName>
</protein>
<dbReference type="Proteomes" id="UP000693970">
    <property type="component" value="Unassembled WGS sequence"/>
</dbReference>
<feature type="compositionally biased region" description="Low complexity" evidence="8">
    <location>
        <begin position="7"/>
        <end position="19"/>
    </location>
</feature>
<keyword evidence="12" id="KW-1185">Reference proteome</keyword>
<keyword evidence="5 7" id="KW-0804">Transcription</keyword>
<dbReference type="InterPro" id="IPR015648">
    <property type="entry name" value="Transcrpt_fac_DP"/>
</dbReference>
<feature type="compositionally biased region" description="Low complexity" evidence="8">
    <location>
        <begin position="28"/>
        <end position="48"/>
    </location>
</feature>
<dbReference type="InterPro" id="IPR003316">
    <property type="entry name" value="E2F_WHTH_DNA-bd_dom"/>
</dbReference>
<reference evidence="11" key="2">
    <citation type="submission" date="2021-04" db="EMBL/GenBank/DDBJ databases">
        <authorList>
            <person name="Podell S."/>
        </authorList>
    </citation>
    <scope>NUCLEOTIDE SEQUENCE</scope>
    <source>
        <strain evidence="11">Hildebrandi</strain>
    </source>
</reference>
<dbReference type="PANTHER" id="PTHR12548">
    <property type="entry name" value="TRANSCRIPTION FACTOR DP"/>
    <property type="match status" value="1"/>
</dbReference>
<evidence type="ECO:0000313" key="12">
    <source>
        <dbReference type="Proteomes" id="UP000693970"/>
    </source>
</evidence>
<accession>A0A9K3LD74</accession>
<dbReference type="InterPro" id="IPR014889">
    <property type="entry name" value="Transc_factor_DP_C"/>
</dbReference>
<gene>
    <name evidence="11" type="ORF">IV203_034657</name>
</gene>
<feature type="compositionally biased region" description="Pro residues" evidence="8">
    <location>
        <begin position="354"/>
        <end position="364"/>
    </location>
</feature>
<proteinExistence type="inferred from homology"/>
<feature type="region of interest" description="Disordered" evidence="8">
    <location>
        <begin position="342"/>
        <end position="364"/>
    </location>
</feature>
<keyword evidence="3 7" id="KW-0805">Transcription regulation</keyword>
<dbReference type="SMART" id="SM01372">
    <property type="entry name" value="E2F_TDP"/>
    <property type="match status" value="1"/>
</dbReference>
<evidence type="ECO:0000313" key="11">
    <source>
        <dbReference type="EMBL" id="KAG7359559.1"/>
    </source>
</evidence>
<feature type="domain" description="Transcription factor DP C-terminal" evidence="9">
    <location>
        <begin position="197"/>
        <end position="322"/>
    </location>
</feature>
<keyword evidence="6 7" id="KW-0539">Nucleus</keyword>
<evidence type="ECO:0000256" key="8">
    <source>
        <dbReference type="SAM" id="MobiDB-lite"/>
    </source>
</evidence>
<keyword evidence="4 7" id="KW-0238">DNA-binding</keyword>
<feature type="compositionally biased region" description="Polar residues" evidence="8">
    <location>
        <begin position="92"/>
        <end position="106"/>
    </location>
</feature>
<evidence type="ECO:0000256" key="6">
    <source>
        <dbReference type="ARBA" id="ARBA00023242"/>
    </source>
</evidence>
<dbReference type="GO" id="GO:0051726">
    <property type="term" value="P:regulation of cell cycle"/>
    <property type="evidence" value="ECO:0007669"/>
    <property type="project" value="InterPro"/>
</dbReference>
<evidence type="ECO:0000256" key="5">
    <source>
        <dbReference type="ARBA" id="ARBA00023163"/>
    </source>
</evidence>
<name>A0A9K3LD74_9STRA</name>
<evidence type="ECO:0000256" key="4">
    <source>
        <dbReference type="ARBA" id="ARBA00023125"/>
    </source>
</evidence>
<dbReference type="FunFam" id="1.10.10.10:FF:000047">
    <property type="entry name" value="Transcription factor"/>
    <property type="match status" value="1"/>
</dbReference>
<sequence length="364" mass="40466">MSDRPSHSSQQTSAPTAAAVDERNRHPSSTSSSGGRGTTTTTAAAITGNKRPAPTPSSMDARLSTPASKKHRTAATSTNNNSSSGGIINTTAANQSTPRASPTNSIDGKASRGLRHFSMMVCQKVEEKGTTTYNEVADELVKKVVADRMEENPDGKCDEKNIRRRVYDALNVLMAMDIISKDKKEISWRGLPTAAKQNMESIQKEIEYRRFQIDRKKEALRDLLTQQVCFRNLVSRNQEAGMADEKIPLPFIVVNTNSSAVIQCDMSRDRTDVMFDFSMPFEINDDNTILKKMGMDRTSLSTLRQMLPDDLLRYCQTNRLVDNVLGRGENPLVSHPYPYHQHQQQAAGARMHSGPPPTPRGRYY</sequence>
<evidence type="ECO:0000259" key="10">
    <source>
        <dbReference type="SMART" id="SM01372"/>
    </source>
</evidence>
<dbReference type="SMART" id="SM01138">
    <property type="entry name" value="DP"/>
    <property type="match status" value="1"/>
</dbReference>
<evidence type="ECO:0000256" key="2">
    <source>
        <dbReference type="ARBA" id="ARBA00010940"/>
    </source>
</evidence>